<gene>
    <name evidence="3" type="ORF">BSTOLATCC_MIC44496</name>
</gene>
<accession>A0AAU9JSG9</accession>
<proteinExistence type="predicted"/>
<keyword evidence="1" id="KW-0175">Coiled coil</keyword>
<organism evidence="3 4">
    <name type="scientific">Blepharisma stoltei</name>
    <dbReference type="NCBI Taxonomy" id="1481888"/>
    <lineage>
        <taxon>Eukaryota</taxon>
        <taxon>Sar</taxon>
        <taxon>Alveolata</taxon>
        <taxon>Ciliophora</taxon>
        <taxon>Postciliodesmatophora</taxon>
        <taxon>Heterotrichea</taxon>
        <taxon>Heterotrichida</taxon>
        <taxon>Blepharismidae</taxon>
        <taxon>Blepharisma</taxon>
    </lineage>
</organism>
<evidence type="ECO:0000256" key="2">
    <source>
        <dbReference type="SAM" id="MobiDB-lite"/>
    </source>
</evidence>
<feature type="coiled-coil region" evidence="1">
    <location>
        <begin position="297"/>
        <end position="324"/>
    </location>
</feature>
<evidence type="ECO:0000313" key="3">
    <source>
        <dbReference type="EMBL" id="CAG9327870.1"/>
    </source>
</evidence>
<comment type="caution">
    <text evidence="3">The sequence shown here is derived from an EMBL/GenBank/DDBJ whole genome shotgun (WGS) entry which is preliminary data.</text>
</comment>
<protein>
    <submittedName>
        <fullName evidence="3">Uncharacterized protein</fullName>
    </submittedName>
</protein>
<evidence type="ECO:0000256" key="1">
    <source>
        <dbReference type="SAM" id="Coils"/>
    </source>
</evidence>
<keyword evidence="4" id="KW-1185">Reference proteome</keyword>
<sequence length="546" mass="62680">MDLQISEEEILKELSEISPSSWSNIPSPIIAAISTLVKLFKYDHECLIALKAKPQEASENLSSPSVLSSYPSLNQSRRNDEALMFIENKLKSGLADNEMFMHSQIKRLEKLTNDSIEENNKQIKEISQKIAAITRSCHKNEENFAAAIISWKDELTNDFSMKLKEETNSLSAEIKDISDYMDRFEKAMKNSILLIENETQNHLAKTSLEMKAEVRLLKSSSDKGNENTLKLITAKIDELTQNSWAFNMKICDAIKDLDSKMVQTFYKIDKKEKDATNKLDGIVNKALYKVNMIDDIIIQAEKSRNGLIEELKAFKEEINEFLEKKSTKLAESHDKKLLNIKEDLRGYLDDELIFIKKKLEWLPMDFSEIKDFNSVEARLYVLETRLRTEENNRISEREKIHQEILNIKIDHKPQIKVTASRPKCSTPMAHRSKTRNSQIIRKTISPGGVCSIDSWRTSKTPKSSYLTFTRSFQTPKGIKQFDFTKDSSIILQESSSESRPKSPDLEQTAILERYNNEARHLSIVTACFPSKPSSFDIKQNDVNTNI</sequence>
<dbReference type="Proteomes" id="UP001162131">
    <property type="component" value="Unassembled WGS sequence"/>
</dbReference>
<name>A0AAU9JSG9_9CILI</name>
<dbReference type="AlphaFoldDB" id="A0AAU9JSG9"/>
<reference evidence="3" key="1">
    <citation type="submission" date="2021-09" db="EMBL/GenBank/DDBJ databases">
        <authorList>
            <consortium name="AG Swart"/>
            <person name="Singh M."/>
            <person name="Singh A."/>
            <person name="Seah K."/>
            <person name="Emmerich C."/>
        </authorList>
    </citation>
    <scope>NUCLEOTIDE SEQUENCE</scope>
    <source>
        <strain evidence="3">ATCC30299</strain>
    </source>
</reference>
<evidence type="ECO:0000313" key="4">
    <source>
        <dbReference type="Proteomes" id="UP001162131"/>
    </source>
</evidence>
<dbReference type="EMBL" id="CAJZBQ010000044">
    <property type="protein sequence ID" value="CAG9327870.1"/>
    <property type="molecule type" value="Genomic_DNA"/>
</dbReference>
<feature type="region of interest" description="Disordered" evidence="2">
    <location>
        <begin position="416"/>
        <end position="435"/>
    </location>
</feature>